<dbReference type="SUPFAM" id="SSF46689">
    <property type="entry name" value="Homeodomain-like"/>
    <property type="match status" value="1"/>
</dbReference>
<dbReference type="AlphaFoldDB" id="A0AAP5Y1I6"/>
<feature type="domain" description="Transposase IS30-like HTH" evidence="1">
    <location>
        <begin position="5"/>
        <end position="48"/>
    </location>
</feature>
<reference evidence="2" key="1">
    <citation type="submission" date="2023-10" db="EMBL/GenBank/DDBJ databases">
        <title>Genome sequences of Mycoplasma ovipneumoniae isolated from goats.</title>
        <authorList>
            <person name="Spergser J."/>
        </authorList>
    </citation>
    <scope>NUCLEOTIDE SEQUENCE</scope>
    <source>
        <strain evidence="2">2167_2</strain>
    </source>
</reference>
<dbReference type="InterPro" id="IPR025246">
    <property type="entry name" value="IS30-like_HTH"/>
</dbReference>
<proteinExistence type="predicted"/>
<evidence type="ECO:0000313" key="3">
    <source>
        <dbReference type="Proteomes" id="UP001281096"/>
    </source>
</evidence>
<dbReference type="Proteomes" id="UP001281096">
    <property type="component" value="Unassembled WGS sequence"/>
</dbReference>
<dbReference type="InterPro" id="IPR009057">
    <property type="entry name" value="Homeodomain-like_sf"/>
</dbReference>
<comment type="caution">
    <text evidence="2">The sequence shown here is derived from an EMBL/GenBank/DDBJ whole genome shotgun (WGS) entry which is preliminary data.</text>
</comment>
<evidence type="ECO:0000313" key="2">
    <source>
        <dbReference type="EMBL" id="MDW2852621.1"/>
    </source>
</evidence>
<gene>
    <name evidence="2" type="ORF">R7V46_01680</name>
</gene>
<protein>
    <submittedName>
        <fullName evidence="2">Helix-turn-helix domain-containing protein</fullName>
    </submittedName>
</protein>
<name>A0AAP5Y1I6_9BACT</name>
<dbReference type="EMBL" id="JAWPET010000008">
    <property type="protein sequence ID" value="MDW2852621.1"/>
    <property type="molecule type" value="Genomic_DNA"/>
</dbReference>
<sequence length="50" mass="6093">MERRKFKHFSFEDLVKIEFLLQQNKSIRFIARQLNVSPSTVSREIKRNLN</sequence>
<accession>A0AAP5Y1I6</accession>
<organism evidence="2 3">
    <name type="scientific">Mesomycoplasma ovipneumoniae</name>
    <dbReference type="NCBI Taxonomy" id="29562"/>
    <lineage>
        <taxon>Bacteria</taxon>
        <taxon>Bacillati</taxon>
        <taxon>Mycoplasmatota</taxon>
        <taxon>Mycoplasmoidales</taxon>
        <taxon>Metamycoplasmataceae</taxon>
        <taxon>Mesomycoplasma</taxon>
    </lineage>
</organism>
<dbReference type="Pfam" id="PF13936">
    <property type="entry name" value="HTH_38"/>
    <property type="match status" value="1"/>
</dbReference>
<evidence type="ECO:0000259" key="1">
    <source>
        <dbReference type="Pfam" id="PF13936"/>
    </source>
</evidence>
<dbReference type="Gene3D" id="1.10.10.60">
    <property type="entry name" value="Homeodomain-like"/>
    <property type="match status" value="1"/>
</dbReference>